<feature type="transmembrane region" description="Helical" evidence="9">
    <location>
        <begin position="30"/>
        <end position="56"/>
    </location>
</feature>
<proteinExistence type="predicted"/>
<feature type="compositionally biased region" description="Polar residues" evidence="8">
    <location>
        <begin position="237"/>
        <end position="246"/>
    </location>
</feature>
<evidence type="ECO:0000256" key="2">
    <source>
        <dbReference type="ARBA" id="ARBA00022692"/>
    </source>
</evidence>
<dbReference type="Proteomes" id="UP000005408">
    <property type="component" value="Unassembled WGS sequence"/>
</dbReference>
<dbReference type="OMA" id="VIMIADS"/>
<dbReference type="GO" id="GO:0004930">
    <property type="term" value="F:G protein-coupled receptor activity"/>
    <property type="evidence" value="ECO:0007669"/>
    <property type="project" value="UniProtKB-KW"/>
</dbReference>
<dbReference type="Pfam" id="PF00001">
    <property type="entry name" value="7tm_1"/>
    <property type="match status" value="1"/>
</dbReference>
<feature type="transmembrane region" description="Helical" evidence="9">
    <location>
        <begin position="197"/>
        <end position="220"/>
    </location>
</feature>
<dbReference type="GO" id="GO:0016020">
    <property type="term" value="C:membrane"/>
    <property type="evidence" value="ECO:0007669"/>
    <property type="project" value="UniProtKB-SubCell"/>
</dbReference>
<dbReference type="OrthoDB" id="6095230at2759"/>
<feature type="transmembrane region" description="Helical" evidence="9">
    <location>
        <begin position="106"/>
        <end position="128"/>
    </location>
</feature>
<protein>
    <recommendedName>
        <fullName evidence="10">G-protein coupled receptors family 1 profile domain-containing protein</fullName>
    </recommendedName>
</protein>
<feature type="transmembrane region" description="Helical" evidence="9">
    <location>
        <begin position="149"/>
        <end position="169"/>
    </location>
</feature>
<dbReference type="InterPro" id="IPR017452">
    <property type="entry name" value="GPCR_Rhodpsn_7TM"/>
</dbReference>
<dbReference type="EnsemblMetazoa" id="G19013.3">
    <property type="protein sequence ID" value="G19013.3:cds"/>
    <property type="gene ID" value="G19013"/>
</dbReference>
<dbReference type="PANTHER" id="PTHR24243">
    <property type="entry name" value="G-PROTEIN COUPLED RECEPTOR"/>
    <property type="match status" value="1"/>
</dbReference>
<feature type="transmembrane region" description="Helical" evidence="9">
    <location>
        <begin position="68"/>
        <end position="90"/>
    </location>
</feature>
<keyword evidence="12" id="KW-1185">Reference proteome</keyword>
<evidence type="ECO:0000256" key="6">
    <source>
        <dbReference type="ARBA" id="ARBA00023170"/>
    </source>
</evidence>
<organism evidence="11 12">
    <name type="scientific">Magallana gigas</name>
    <name type="common">Pacific oyster</name>
    <name type="synonym">Crassostrea gigas</name>
    <dbReference type="NCBI Taxonomy" id="29159"/>
    <lineage>
        <taxon>Eukaryota</taxon>
        <taxon>Metazoa</taxon>
        <taxon>Spiralia</taxon>
        <taxon>Lophotrochozoa</taxon>
        <taxon>Mollusca</taxon>
        <taxon>Bivalvia</taxon>
        <taxon>Autobranchia</taxon>
        <taxon>Pteriomorphia</taxon>
        <taxon>Ostreida</taxon>
        <taxon>Ostreoidea</taxon>
        <taxon>Ostreidae</taxon>
        <taxon>Magallana</taxon>
    </lineage>
</organism>
<reference evidence="11" key="1">
    <citation type="submission" date="2022-08" db="UniProtKB">
        <authorList>
            <consortium name="EnsemblMetazoa"/>
        </authorList>
    </citation>
    <scope>IDENTIFICATION</scope>
    <source>
        <strain evidence="11">05x7-T-G4-1.051#20</strain>
    </source>
</reference>
<evidence type="ECO:0000313" key="12">
    <source>
        <dbReference type="Proteomes" id="UP000005408"/>
    </source>
</evidence>
<dbReference type="PRINTS" id="PR00237">
    <property type="entry name" value="GPCRRHODOPSN"/>
</dbReference>
<sequence length="376" mass="42812">MEGKAHANMTLRENFTYINYELNRALAADYLFVTVLIAVLLISGVLGNLLVIKVYYFNIRVDPLSGRAFLPALAVMDLLACVAGSTIYMVQNLQPASFSGDALCKFYYVLAYSCTMGASIMLVIISVYRHRKVCTPFKKQFPVLLVKSSPFIAGVTGLIMTLPMIPVVGEFQYRHKFYKQHGQKCTVLYNTTLKVYFWIYFVVIASVFFGTCVVISFISFRIHRIIKKQIQFRKSSMTRSDTSFSPNPQPSGAEESESEQQSSSRSRGSRKSLAHGTLNGTLKQAVKPRHKREKREYAVMFLLISIVYVATWLPTLVVNGVKVLSHGIEEHSAPPVYITLRFLNSLFTLNNVANPFIYFKFDREFRKHFLSFRCKR</sequence>
<evidence type="ECO:0000256" key="7">
    <source>
        <dbReference type="ARBA" id="ARBA00023224"/>
    </source>
</evidence>
<dbReference type="AlphaFoldDB" id="A0A8W8JGY7"/>
<dbReference type="SUPFAM" id="SSF81321">
    <property type="entry name" value="Family A G protein-coupled receptor-like"/>
    <property type="match status" value="1"/>
</dbReference>
<dbReference type="InterPro" id="IPR000276">
    <property type="entry name" value="GPCR_Rhodpsn"/>
</dbReference>
<evidence type="ECO:0000313" key="11">
    <source>
        <dbReference type="EnsemblMetazoa" id="G19013.2:cds"/>
    </source>
</evidence>
<keyword evidence="4" id="KW-0297">G-protein coupled receptor</keyword>
<keyword evidence="7" id="KW-0807">Transducer</keyword>
<dbReference type="Gene3D" id="1.20.1070.10">
    <property type="entry name" value="Rhodopsin 7-helix transmembrane proteins"/>
    <property type="match status" value="1"/>
</dbReference>
<feature type="transmembrane region" description="Helical" evidence="9">
    <location>
        <begin position="297"/>
        <end position="318"/>
    </location>
</feature>
<evidence type="ECO:0000256" key="4">
    <source>
        <dbReference type="ARBA" id="ARBA00023040"/>
    </source>
</evidence>
<evidence type="ECO:0000256" key="1">
    <source>
        <dbReference type="ARBA" id="ARBA00004141"/>
    </source>
</evidence>
<comment type="subcellular location">
    <subcellularLocation>
        <location evidence="1">Membrane</location>
        <topology evidence="1">Multi-pass membrane protein</topology>
    </subcellularLocation>
</comment>
<keyword evidence="3 9" id="KW-1133">Transmembrane helix</keyword>
<dbReference type="EnsemblMetazoa" id="G19013.2">
    <property type="protein sequence ID" value="G19013.2:cds"/>
    <property type="gene ID" value="G19013"/>
</dbReference>
<evidence type="ECO:0000256" key="8">
    <source>
        <dbReference type="SAM" id="MobiDB-lite"/>
    </source>
</evidence>
<keyword evidence="6" id="KW-0675">Receptor</keyword>
<dbReference type="PROSITE" id="PS50262">
    <property type="entry name" value="G_PROTEIN_RECEP_F1_2"/>
    <property type="match status" value="1"/>
</dbReference>
<evidence type="ECO:0000256" key="3">
    <source>
        <dbReference type="ARBA" id="ARBA00022989"/>
    </source>
</evidence>
<keyword evidence="2 9" id="KW-0812">Transmembrane</keyword>
<keyword evidence="5 9" id="KW-0472">Membrane</keyword>
<accession>A0A8W8JGY7</accession>
<evidence type="ECO:0000256" key="5">
    <source>
        <dbReference type="ARBA" id="ARBA00023136"/>
    </source>
</evidence>
<dbReference type="PANTHER" id="PTHR24243:SF208">
    <property type="entry name" value="PYROKININ-1 RECEPTOR"/>
    <property type="match status" value="1"/>
</dbReference>
<feature type="transmembrane region" description="Helical" evidence="9">
    <location>
        <begin position="338"/>
        <end position="359"/>
    </location>
</feature>
<feature type="domain" description="G-protein coupled receptors family 1 profile" evidence="10">
    <location>
        <begin position="47"/>
        <end position="358"/>
    </location>
</feature>
<feature type="region of interest" description="Disordered" evidence="8">
    <location>
        <begin position="237"/>
        <end position="274"/>
    </location>
</feature>
<dbReference type="SMART" id="SM01381">
    <property type="entry name" value="7TM_GPCR_Srsx"/>
    <property type="match status" value="1"/>
</dbReference>
<evidence type="ECO:0000256" key="9">
    <source>
        <dbReference type="SAM" id="Phobius"/>
    </source>
</evidence>
<name>A0A8W8JGY7_MAGGI</name>
<dbReference type="CDD" id="cd00637">
    <property type="entry name" value="7tm_classA_rhodopsin-like"/>
    <property type="match status" value="1"/>
</dbReference>
<evidence type="ECO:0000259" key="10">
    <source>
        <dbReference type="PROSITE" id="PS50262"/>
    </source>
</evidence>